<organism evidence="1 2">
    <name type="scientific">Dallia pectoralis</name>
    <name type="common">Alaska blackfish</name>
    <dbReference type="NCBI Taxonomy" id="75939"/>
    <lineage>
        <taxon>Eukaryota</taxon>
        <taxon>Metazoa</taxon>
        <taxon>Chordata</taxon>
        <taxon>Craniata</taxon>
        <taxon>Vertebrata</taxon>
        <taxon>Euteleostomi</taxon>
        <taxon>Actinopterygii</taxon>
        <taxon>Neopterygii</taxon>
        <taxon>Teleostei</taxon>
        <taxon>Protacanthopterygii</taxon>
        <taxon>Esociformes</taxon>
        <taxon>Umbridae</taxon>
        <taxon>Dallia</taxon>
    </lineage>
</organism>
<keyword evidence="2" id="KW-1185">Reference proteome</keyword>
<comment type="caution">
    <text evidence="1">The sequence shown here is derived from an EMBL/GenBank/DDBJ whole genome shotgun (WGS) entry which is preliminary data.</text>
</comment>
<dbReference type="EMBL" id="CM055741">
    <property type="protein sequence ID" value="KAJ8001608.1"/>
    <property type="molecule type" value="Genomic_DNA"/>
</dbReference>
<evidence type="ECO:0000313" key="1">
    <source>
        <dbReference type="EMBL" id="KAJ8001608.1"/>
    </source>
</evidence>
<protein>
    <submittedName>
        <fullName evidence="1">Uncharacterized protein</fullName>
    </submittedName>
</protein>
<dbReference type="Proteomes" id="UP001157502">
    <property type="component" value="Chromosome 14"/>
</dbReference>
<reference evidence="1" key="1">
    <citation type="submission" date="2021-05" db="EMBL/GenBank/DDBJ databases">
        <authorList>
            <person name="Pan Q."/>
            <person name="Jouanno E."/>
            <person name="Zahm M."/>
            <person name="Klopp C."/>
            <person name="Cabau C."/>
            <person name="Louis A."/>
            <person name="Berthelot C."/>
            <person name="Parey E."/>
            <person name="Roest Crollius H."/>
            <person name="Montfort J."/>
            <person name="Robinson-Rechavi M."/>
            <person name="Bouchez O."/>
            <person name="Lampietro C."/>
            <person name="Lopez Roques C."/>
            <person name="Donnadieu C."/>
            <person name="Postlethwait J."/>
            <person name="Bobe J."/>
            <person name="Dillon D."/>
            <person name="Chandos A."/>
            <person name="von Hippel F."/>
            <person name="Guiguen Y."/>
        </authorList>
    </citation>
    <scope>NUCLEOTIDE SEQUENCE</scope>
    <source>
        <strain evidence="1">YG-Jan2019</strain>
    </source>
</reference>
<gene>
    <name evidence="1" type="ORF">DPEC_G00171250</name>
</gene>
<sequence>MPCDAGAQNTHLAGNARARSQTLTGTPAEREKMAARTEHQPPGLGWNPAHRVTSHFADKRGDFLPVMRKTRSQLPGDKEAGMPHTQLKITCAVRPRYPSRCLTGWRCLRSIFRLIAQRAQLKGARSSQKVPVSPKATRQPQRRTAANCCERASHLTSQPLCTKLREDCPYPGTR</sequence>
<evidence type="ECO:0000313" key="2">
    <source>
        <dbReference type="Proteomes" id="UP001157502"/>
    </source>
</evidence>
<name>A0ACC2GDD2_DALPE</name>
<proteinExistence type="predicted"/>
<accession>A0ACC2GDD2</accession>